<accession>A0A9Q8WG59</accession>
<proteinExistence type="predicted"/>
<keyword evidence="2" id="KW-0472">Membrane</keyword>
<evidence type="ECO:0000313" key="4">
    <source>
        <dbReference type="Proteomes" id="UP000830671"/>
    </source>
</evidence>
<keyword evidence="2" id="KW-1133">Transmembrane helix</keyword>
<dbReference type="RefSeq" id="XP_049143787.1">
    <property type="nucleotide sequence ID" value="XM_049286644.1"/>
</dbReference>
<evidence type="ECO:0000256" key="2">
    <source>
        <dbReference type="SAM" id="Phobius"/>
    </source>
</evidence>
<sequence>MILKGQVSNNGFRLGLKDVSLPSRRGNIIRRPKLSDWAERDQLQRRKAMIRLHNSLFLQPSTKEGLREAETIPPSSTYPPDTSVARVSSTWEWVQLKKMYSGVSQLPCGNFEEAFIPNKQKIQEVISTLFLFACVCCCILFVHLESSPEILVSGSTVARNSKHITLSPKTTWMDGPEFAKEIKPYLQERASLLGIFPIAALCYILVTFIEDGSSQLAIGPKGDSTLLNDSIDMRAISKTSASFFRTLKTKLQYLSRMKIAALRRQGPGRAPGTGESLRKTMLHSLLTLLRRFNIETLISLDDKLPSTQPPASRFPKIRNDERNSQSQVHNGASVCNPAPLCSGPEAIPLETMVEKYPCYPPGPRQCAPKPTRYPAAEHHFPLTEYSAFVGRLRLKQLANTIHLSNDRYIGCFGFCPPVRVLSVRKSQDVCLTRRDFQPVPILAFPTSYHLPHIARRKKAHDKATTQSSITSTKKTSSDEREKLYPPSPPPLPESEDACDIATCRPAAGIVAFQGKDASTYPDEDVISPSQALFQNATLKVVSASISRSSVYPSKFSINGSLETRHLSLVLFRLHQHSTQIFKRKRRRLSHGTSSSKDSLSQPVKLQAKGSEKELNSSLIVGQTYSRSVTNISATPCSSSVIASSVIANWLAVGISDLS</sequence>
<dbReference type="KEGG" id="clup:CLUP02_07650"/>
<reference evidence="3" key="1">
    <citation type="journal article" date="2021" name="Mol. Plant Microbe Interact.">
        <title>Complete Genome Sequence of the Plant-Pathogenic Fungus Colletotrichum lupini.</title>
        <authorList>
            <person name="Baroncelli R."/>
            <person name="Pensec F."/>
            <person name="Da Lio D."/>
            <person name="Boufleur T."/>
            <person name="Vicente I."/>
            <person name="Sarrocco S."/>
            <person name="Picot A."/>
            <person name="Baraldi E."/>
            <person name="Sukno S."/>
            <person name="Thon M."/>
            <person name="Le Floch G."/>
        </authorList>
    </citation>
    <scope>NUCLEOTIDE SEQUENCE</scope>
    <source>
        <strain evidence="3">IMI 504893</strain>
    </source>
</reference>
<feature type="compositionally biased region" description="Polar residues" evidence="1">
    <location>
        <begin position="590"/>
        <end position="603"/>
    </location>
</feature>
<evidence type="ECO:0000256" key="1">
    <source>
        <dbReference type="SAM" id="MobiDB-lite"/>
    </source>
</evidence>
<dbReference type="AlphaFoldDB" id="A0A9Q8WG59"/>
<evidence type="ECO:0000313" key="3">
    <source>
        <dbReference type="EMBL" id="UQC82164.1"/>
    </source>
</evidence>
<protein>
    <submittedName>
        <fullName evidence="3">Uncharacterized protein</fullName>
    </submittedName>
</protein>
<feature type="region of interest" description="Disordered" evidence="1">
    <location>
        <begin position="305"/>
        <end position="330"/>
    </location>
</feature>
<keyword evidence="4" id="KW-1185">Reference proteome</keyword>
<organism evidence="3 4">
    <name type="scientific">Colletotrichum lupini</name>
    <dbReference type="NCBI Taxonomy" id="145971"/>
    <lineage>
        <taxon>Eukaryota</taxon>
        <taxon>Fungi</taxon>
        <taxon>Dikarya</taxon>
        <taxon>Ascomycota</taxon>
        <taxon>Pezizomycotina</taxon>
        <taxon>Sordariomycetes</taxon>
        <taxon>Hypocreomycetidae</taxon>
        <taxon>Glomerellales</taxon>
        <taxon>Glomerellaceae</taxon>
        <taxon>Colletotrichum</taxon>
        <taxon>Colletotrichum acutatum species complex</taxon>
    </lineage>
</organism>
<feature type="region of interest" description="Disordered" evidence="1">
    <location>
        <begin position="582"/>
        <end position="610"/>
    </location>
</feature>
<gene>
    <name evidence="3" type="ORF">CLUP02_07650</name>
</gene>
<feature type="transmembrane region" description="Helical" evidence="2">
    <location>
        <begin position="125"/>
        <end position="144"/>
    </location>
</feature>
<feature type="compositionally biased region" description="Low complexity" evidence="1">
    <location>
        <begin position="464"/>
        <end position="474"/>
    </location>
</feature>
<name>A0A9Q8WG59_9PEZI</name>
<feature type="region of interest" description="Disordered" evidence="1">
    <location>
        <begin position="455"/>
        <end position="494"/>
    </location>
</feature>
<dbReference type="Proteomes" id="UP000830671">
    <property type="component" value="Chromosome 4"/>
</dbReference>
<dbReference type="EMBL" id="CP019476">
    <property type="protein sequence ID" value="UQC82164.1"/>
    <property type="molecule type" value="Genomic_DNA"/>
</dbReference>
<dbReference type="GeneID" id="73341654"/>
<keyword evidence="2" id="KW-0812">Transmembrane</keyword>